<protein>
    <submittedName>
        <fullName evidence="2">Uncharacterized protein</fullName>
    </submittedName>
</protein>
<keyword evidence="1" id="KW-0812">Transmembrane</keyword>
<name>A0A833E2L9_9EURY</name>
<organism evidence="2 3">
    <name type="scientific">Thermococcus paralvinellae</name>
    <dbReference type="NCBI Taxonomy" id="582419"/>
    <lineage>
        <taxon>Archaea</taxon>
        <taxon>Methanobacteriati</taxon>
        <taxon>Methanobacteriota</taxon>
        <taxon>Thermococci</taxon>
        <taxon>Thermococcales</taxon>
        <taxon>Thermococcaceae</taxon>
        <taxon>Thermococcus</taxon>
    </lineage>
</organism>
<evidence type="ECO:0000256" key="1">
    <source>
        <dbReference type="SAM" id="Phobius"/>
    </source>
</evidence>
<keyword evidence="1" id="KW-0472">Membrane</keyword>
<dbReference type="EMBL" id="DQUR01000001">
    <property type="protein sequence ID" value="HIP88384.1"/>
    <property type="molecule type" value="Genomic_DNA"/>
</dbReference>
<keyword evidence="1" id="KW-1133">Transmembrane helix</keyword>
<evidence type="ECO:0000313" key="2">
    <source>
        <dbReference type="EMBL" id="HIP88384.1"/>
    </source>
</evidence>
<comment type="caution">
    <text evidence="2">The sequence shown here is derived from an EMBL/GenBank/DDBJ whole genome shotgun (WGS) entry which is preliminary data.</text>
</comment>
<dbReference type="Proteomes" id="UP000653692">
    <property type="component" value="Unassembled WGS sequence"/>
</dbReference>
<sequence length="94" mass="10507">MKRVAGILIVLSLAIIFLQLDYSKVEGGSYEYYISHWQDVNIPNLVTAILADWRAYDSLGEATLLFTAVTGFYLLLGVRKNEDEHSCADNHKAG</sequence>
<dbReference type="AlphaFoldDB" id="A0A833E2L9"/>
<gene>
    <name evidence="2" type="ORF">EYH24_00010</name>
</gene>
<proteinExistence type="predicted"/>
<feature type="transmembrane region" description="Helical" evidence="1">
    <location>
        <begin position="59"/>
        <end position="76"/>
    </location>
</feature>
<evidence type="ECO:0000313" key="3">
    <source>
        <dbReference type="Proteomes" id="UP000653692"/>
    </source>
</evidence>
<reference evidence="2" key="1">
    <citation type="journal article" date="2020" name="ISME J.">
        <title>Gammaproteobacteria mediating utilization of methyl-, sulfur- and petroleum organic compounds in deep ocean hydrothermal plumes.</title>
        <authorList>
            <person name="Zhou Z."/>
            <person name="Liu Y."/>
            <person name="Pan J."/>
            <person name="Cron B.R."/>
            <person name="Toner B.M."/>
            <person name="Anantharaman K."/>
            <person name="Breier J.A."/>
            <person name="Dick G.J."/>
            <person name="Li M."/>
        </authorList>
    </citation>
    <scope>NUCLEOTIDE SEQUENCE</scope>
    <source>
        <strain evidence="2">SZUA-1476</strain>
    </source>
</reference>
<accession>A0A833E2L9</accession>